<dbReference type="Gene3D" id="3.40.220.10">
    <property type="entry name" value="Leucine Aminopeptidase, subunit E, domain 1"/>
    <property type="match status" value="1"/>
</dbReference>
<sequence>MSVVFVKGDLFNTPNLKALAHGCNCKGAMGKGIAVEFKNRFPEMYKEYKSLCTIGDFVLGSVFIYRADPFIIFNLGTQQSWRTKAELPAIRESLKKMLSAAEQYGIAEIGLPRIGAGLGGLNWGDVKEVIEDVCELSKINIVVFEEYQPS</sequence>
<dbReference type="KEGG" id="cbae:COR50_14035"/>
<accession>A0A291QW90</accession>
<evidence type="ECO:0000256" key="1">
    <source>
        <dbReference type="ARBA" id="ARBA00035885"/>
    </source>
</evidence>
<dbReference type="Pfam" id="PF01661">
    <property type="entry name" value="Macro"/>
    <property type="match status" value="1"/>
</dbReference>
<dbReference type="InterPro" id="IPR043472">
    <property type="entry name" value="Macro_dom-like"/>
</dbReference>
<comment type="catalytic activity">
    <reaction evidence="1">
        <text>an N-(ADP-alpha-D-ribosyl)-thymidine in DNA + H2O = a thymidine in DNA + ADP-D-ribose</text>
        <dbReference type="Rhea" id="RHEA:71655"/>
        <dbReference type="Rhea" id="RHEA-COMP:13556"/>
        <dbReference type="Rhea" id="RHEA-COMP:18051"/>
        <dbReference type="ChEBI" id="CHEBI:15377"/>
        <dbReference type="ChEBI" id="CHEBI:57967"/>
        <dbReference type="ChEBI" id="CHEBI:137386"/>
        <dbReference type="ChEBI" id="CHEBI:191199"/>
    </reaction>
    <physiologicalReaction direction="left-to-right" evidence="1">
        <dbReference type="Rhea" id="RHEA:71656"/>
    </physiologicalReaction>
</comment>
<dbReference type="SMART" id="SM00506">
    <property type="entry name" value="A1pp"/>
    <property type="match status" value="1"/>
</dbReference>
<name>A0A291QW90_9BACT</name>
<dbReference type="EMBL" id="CP023777">
    <property type="protein sequence ID" value="ATL48191.1"/>
    <property type="molecule type" value="Genomic_DNA"/>
</dbReference>
<dbReference type="GO" id="GO:0140291">
    <property type="term" value="P:peptidyl-glutamate ADP-deribosylation"/>
    <property type="evidence" value="ECO:0007669"/>
    <property type="project" value="TreeGrafter"/>
</dbReference>
<dbReference type="InterPro" id="IPR050892">
    <property type="entry name" value="ADP-ribose_metab_enzymes"/>
</dbReference>
<dbReference type="PANTHER" id="PTHR12521">
    <property type="entry name" value="PROTEIN C6ORF130"/>
    <property type="match status" value="1"/>
</dbReference>
<dbReference type="SUPFAM" id="SSF52949">
    <property type="entry name" value="Macro domain-like"/>
    <property type="match status" value="1"/>
</dbReference>
<dbReference type="AlphaFoldDB" id="A0A291QW90"/>
<keyword evidence="4" id="KW-1185">Reference proteome</keyword>
<gene>
    <name evidence="3" type="ORF">COR50_14035</name>
</gene>
<dbReference type="CDD" id="cd02901">
    <property type="entry name" value="Macro_Poa1p-like"/>
    <property type="match status" value="1"/>
</dbReference>
<feature type="domain" description="Macro" evidence="2">
    <location>
        <begin position="1"/>
        <end position="150"/>
    </location>
</feature>
<reference evidence="3 4" key="1">
    <citation type="submission" date="2017-10" db="EMBL/GenBank/DDBJ databases">
        <title>Paenichitinophaga pekingensis gen. nov., sp. nov., isolated from activated sludge.</title>
        <authorList>
            <person name="Jin D."/>
            <person name="Kong X."/>
            <person name="Deng Y."/>
            <person name="Bai Z."/>
        </authorList>
    </citation>
    <scope>NUCLEOTIDE SEQUENCE [LARGE SCALE GENOMIC DNA]</scope>
    <source>
        <strain evidence="3 4">13</strain>
    </source>
</reference>
<proteinExistence type="predicted"/>
<dbReference type="Proteomes" id="UP000220133">
    <property type="component" value="Chromosome"/>
</dbReference>
<evidence type="ECO:0000259" key="2">
    <source>
        <dbReference type="PROSITE" id="PS51154"/>
    </source>
</evidence>
<protein>
    <submittedName>
        <fullName evidence="3">Phosphatase</fullName>
    </submittedName>
</protein>
<evidence type="ECO:0000313" key="3">
    <source>
        <dbReference type="EMBL" id="ATL48191.1"/>
    </source>
</evidence>
<dbReference type="InterPro" id="IPR002589">
    <property type="entry name" value="Macro_dom"/>
</dbReference>
<organism evidence="3 4">
    <name type="scientific">Chitinophaga caeni</name>
    <dbReference type="NCBI Taxonomy" id="2029983"/>
    <lineage>
        <taxon>Bacteria</taxon>
        <taxon>Pseudomonadati</taxon>
        <taxon>Bacteroidota</taxon>
        <taxon>Chitinophagia</taxon>
        <taxon>Chitinophagales</taxon>
        <taxon>Chitinophagaceae</taxon>
        <taxon>Chitinophaga</taxon>
    </lineage>
</organism>
<evidence type="ECO:0000313" key="4">
    <source>
        <dbReference type="Proteomes" id="UP000220133"/>
    </source>
</evidence>
<dbReference type="PANTHER" id="PTHR12521:SF0">
    <property type="entry name" value="ADP-RIBOSE GLYCOHYDROLASE OARD1"/>
    <property type="match status" value="1"/>
</dbReference>
<dbReference type="PROSITE" id="PS51154">
    <property type="entry name" value="MACRO"/>
    <property type="match status" value="1"/>
</dbReference>
<dbReference type="OrthoDB" id="9780211at2"/>
<dbReference type="RefSeq" id="WP_098194568.1">
    <property type="nucleotide sequence ID" value="NZ_CP023777.1"/>
</dbReference>